<feature type="compositionally biased region" description="Polar residues" evidence="1">
    <location>
        <begin position="687"/>
        <end position="702"/>
    </location>
</feature>
<feature type="compositionally biased region" description="Polar residues" evidence="1">
    <location>
        <begin position="795"/>
        <end position="811"/>
    </location>
</feature>
<dbReference type="GO" id="GO:0005975">
    <property type="term" value="P:carbohydrate metabolic process"/>
    <property type="evidence" value="ECO:0007669"/>
    <property type="project" value="InterPro"/>
</dbReference>
<feature type="region of interest" description="Disordered" evidence="1">
    <location>
        <begin position="743"/>
        <end position="766"/>
    </location>
</feature>
<dbReference type="InterPro" id="IPR046837">
    <property type="entry name" value="Laa1/Sip1/HEATR5-like_HEAT"/>
</dbReference>
<gene>
    <name evidence="2" type="ORF">C2845_PM09G13340</name>
</gene>
<protein>
    <submittedName>
        <fullName evidence="2">HEAT repeat-containing protein 5B isoform X1</fullName>
    </submittedName>
</protein>
<keyword evidence="3" id="KW-1185">Reference proteome</keyword>
<accession>A0A3L6RZN1</accession>
<proteinExistence type="predicted"/>
<dbReference type="PANTHER" id="PTHR46975:SF2">
    <property type="entry name" value="PROTEIN SWEETIE"/>
    <property type="match status" value="1"/>
</dbReference>
<dbReference type="PANTHER" id="PTHR46975">
    <property type="entry name" value="PROTEIN SWEETIE"/>
    <property type="match status" value="1"/>
</dbReference>
<evidence type="ECO:0000256" key="1">
    <source>
        <dbReference type="SAM" id="MobiDB-lite"/>
    </source>
</evidence>
<dbReference type="Proteomes" id="UP000275267">
    <property type="component" value="Unassembled WGS sequence"/>
</dbReference>
<feature type="region of interest" description="Disordered" evidence="1">
    <location>
        <begin position="792"/>
        <end position="813"/>
    </location>
</feature>
<dbReference type="InterPro" id="IPR044218">
    <property type="entry name" value="SWEETIE"/>
</dbReference>
<dbReference type="EMBL" id="PQIB02000006">
    <property type="protein sequence ID" value="RLN12433.1"/>
    <property type="molecule type" value="Genomic_DNA"/>
</dbReference>
<feature type="region of interest" description="Disordered" evidence="1">
    <location>
        <begin position="865"/>
        <end position="895"/>
    </location>
</feature>
<dbReference type="STRING" id="4540.A0A3L6RZN1"/>
<reference evidence="3" key="1">
    <citation type="journal article" date="2019" name="Nat. Commun.">
        <title>The genome of broomcorn millet.</title>
        <authorList>
            <person name="Zou C."/>
            <person name="Miki D."/>
            <person name="Li D."/>
            <person name="Tang Q."/>
            <person name="Xiao L."/>
            <person name="Rajput S."/>
            <person name="Deng P."/>
            <person name="Jia W."/>
            <person name="Huang R."/>
            <person name="Zhang M."/>
            <person name="Sun Y."/>
            <person name="Hu J."/>
            <person name="Fu X."/>
            <person name="Schnable P.S."/>
            <person name="Li F."/>
            <person name="Zhang H."/>
            <person name="Feng B."/>
            <person name="Zhu X."/>
            <person name="Liu R."/>
            <person name="Schnable J.C."/>
            <person name="Zhu J.-K."/>
            <person name="Zhang H."/>
        </authorList>
    </citation>
    <scope>NUCLEOTIDE SEQUENCE [LARGE SCALE GENOMIC DNA]</scope>
</reference>
<feature type="compositionally biased region" description="Polar residues" evidence="1">
    <location>
        <begin position="752"/>
        <end position="766"/>
    </location>
</feature>
<comment type="caution">
    <text evidence="2">The sequence shown here is derived from an EMBL/GenBank/DDBJ whole genome shotgun (WGS) entry which is preliminary data.</text>
</comment>
<evidence type="ECO:0000313" key="2">
    <source>
        <dbReference type="EMBL" id="RLN12433.1"/>
    </source>
</evidence>
<organism evidence="2 3">
    <name type="scientific">Panicum miliaceum</name>
    <name type="common">Proso millet</name>
    <name type="synonym">Broomcorn millet</name>
    <dbReference type="NCBI Taxonomy" id="4540"/>
    <lineage>
        <taxon>Eukaryota</taxon>
        <taxon>Viridiplantae</taxon>
        <taxon>Streptophyta</taxon>
        <taxon>Embryophyta</taxon>
        <taxon>Tracheophyta</taxon>
        <taxon>Spermatophyta</taxon>
        <taxon>Magnoliopsida</taxon>
        <taxon>Liliopsida</taxon>
        <taxon>Poales</taxon>
        <taxon>Poaceae</taxon>
        <taxon>PACMAD clade</taxon>
        <taxon>Panicoideae</taxon>
        <taxon>Panicodae</taxon>
        <taxon>Paniceae</taxon>
        <taxon>Panicinae</taxon>
        <taxon>Panicum</taxon>
        <taxon>Panicum sect. Panicum</taxon>
    </lineage>
</organism>
<dbReference type="Pfam" id="PF20210">
    <property type="entry name" value="Laa1_Sip1_HTR5"/>
    <property type="match status" value="1"/>
</dbReference>
<dbReference type="OrthoDB" id="673658at2759"/>
<evidence type="ECO:0000313" key="3">
    <source>
        <dbReference type="Proteomes" id="UP000275267"/>
    </source>
</evidence>
<feature type="compositionally biased region" description="Basic and acidic residues" evidence="1">
    <location>
        <begin position="865"/>
        <end position="877"/>
    </location>
</feature>
<dbReference type="AlphaFoldDB" id="A0A3L6RZN1"/>
<feature type="region of interest" description="Disordered" evidence="1">
    <location>
        <begin position="678"/>
        <end position="729"/>
    </location>
</feature>
<sequence>MAVDPEFPGHILLEQFQAQLVSAVRTAINTASDPLLLEAGLELATRVMTSSIIGGDRVVLNRLFSLISRPLGDIEGLFYPSFADWVVCKIKVRLLTAHAAVKCYTYQFLRMKENAPDEYQQLAPSLVNSSTLLGKYWIGVLKDYVSISFGLHSKINYKPFLDGIESLLVSSKVQKYLDEVWALILQAIALDAAPMEFDMNKSDDLLELTFISGHCMVKLDRSEFEFLWGLSILALFHARQSLKNSSLKINLHFRQDKNFGGFIVQGLDDQKPCDQVLPVLLSLTAEVFFSNNFLSVDICQELLQALTYADCSSAPIIRLFTQVIRLCPDSFFEVEAFVSSAFELFSQYLGMILQCRDGSSQKYSSNTLISELSIASEMMASRMKGECKIALVLSFMEPNSLSHLAGSVEADDDIERAESDGEHMHPEVVLGASVSLVAYFCTECAKRISLLENKISDSYKLLAKILLFCLGEATVFAKLVHEIGNLSENGSSNDVLLWGSFRQCVQVIQDSLHSTNIQVHMLGLHVLRSYAQKELTEGSETKTDSFMMLPTELLGDVFLMMRTTLKECSNKESVGIIDECLKLLFLFHTLAQSKKYQQDATTLLLEALLMVFYLSSDTVSQELTEVNTISKKLFSHFIQIPSVAIQLKDIMLSAPPERRQQLQDVVRASVSQGQITVPVNMSERSEQNVQNSNIKQNVQDINKTPGFSAESTPEGSECCTTQGKDEKEVDDDDWDAFQSLPATAANDAVDSGDNSSASSYHKQIPQENISDANIAAGAMEGGTCGKELEEPSHLQCASTQANHEFPGSSQEDNVKLERHPTVDCKTPLAHIETADELLQVHQDTDQASEDLKDVSTEIHKIEVDVHDGNITSKDDSTRNSSNLSDITEDESNKRSDIALRVAGKFVKDESKKELSG</sequence>
<feature type="compositionally biased region" description="Polar residues" evidence="1">
    <location>
        <begin position="709"/>
        <end position="722"/>
    </location>
</feature>
<name>A0A3L6RZN1_PANMI</name>